<name>A0A222VNT3_9PSEU</name>
<dbReference type="GO" id="GO:0046872">
    <property type="term" value="F:metal ion binding"/>
    <property type="evidence" value="ECO:0007669"/>
    <property type="project" value="UniProtKB-KW"/>
</dbReference>
<dbReference type="Pfam" id="PF02537">
    <property type="entry name" value="CRCB"/>
    <property type="match status" value="1"/>
</dbReference>
<keyword evidence="10" id="KW-0479">Metal-binding</keyword>
<keyword evidence="10" id="KW-0915">Sodium</keyword>
<evidence type="ECO:0000313" key="12">
    <source>
        <dbReference type="Proteomes" id="UP000199494"/>
    </source>
</evidence>
<comment type="catalytic activity">
    <reaction evidence="8">
        <text>fluoride(in) = fluoride(out)</text>
        <dbReference type="Rhea" id="RHEA:76159"/>
        <dbReference type="ChEBI" id="CHEBI:17051"/>
    </reaction>
    <physiologicalReaction direction="left-to-right" evidence="8">
        <dbReference type="Rhea" id="RHEA:76160"/>
    </physiologicalReaction>
</comment>
<evidence type="ECO:0000256" key="6">
    <source>
        <dbReference type="ARBA" id="ARBA00023303"/>
    </source>
</evidence>
<keyword evidence="10" id="KW-0813">Transport</keyword>
<dbReference type="HAMAP" id="MF_00454">
    <property type="entry name" value="FluC"/>
    <property type="match status" value="1"/>
</dbReference>
<dbReference type="GO" id="GO:0005886">
    <property type="term" value="C:plasma membrane"/>
    <property type="evidence" value="ECO:0007669"/>
    <property type="project" value="UniProtKB-SubCell"/>
</dbReference>
<dbReference type="STRING" id="530584.SAMN05421630_101661"/>
<gene>
    <name evidence="10" type="primary">fluC</name>
    <name evidence="10" type="synonym">crcB</name>
    <name evidence="11" type="ORF">SAMN05421630_101661</name>
</gene>
<dbReference type="KEGG" id="pmad:BAY61_11455"/>
<dbReference type="EMBL" id="FMZE01000001">
    <property type="protein sequence ID" value="SDC16515.1"/>
    <property type="molecule type" value="Genomic_DNA"/>
</dbReference>
<dbReference type="GO" id="GO:0140114">
    <property type="term" value="P:cellular detoxification of fluoride"/>
    <property type="evidence" value="ECO:0007669"/>
    <property type="project" value="UniProtKB-UniRule"/>
</dbReference>
<evidence type="ECO:0000313" key="11">
    <source>
        <dbReference type="EMBL" id="SDC16515.1"/>
    </source>
</evidence>
<comment type="similarity">
    <text evidence="7 10">Belongs to the fluoride channel Fluc/FEX (TC 1.A.43) family.</text>
</comment>
<keyword evidence="10" id="KW-0406">Ion transport</keyword>
<evidence type="ECO:0000256" key="1">
    <source>
        <dbReference type="ARBA" id="ARBA00004651"/>
    </source>
</evidence>
<protein>
    <recommendedName>
        <fullName evidence="10">Fluoride-specific ion channel FluC</fullName>
    </recommendedName>
</protein>
<evidence type="ECO:0000256" key="3">
    <source>
        <dbReference type="ARBA" id="ARBA00022692"/>
    </source>
</evidence>
<keyword evidence="6 10" id="KW-0407">Ion channel</keyword>
<dbReference type="RefSeq" id="WP_091796941.1">
    <property type="nucleotide sequence ID" value="NZ_CP016353.1"/>
</dbReference>
<keyword evidence="12" id="KW-1185">Reference proteome</keyword>
<evidence type="ECO:0000256" key="7">
    <source>
        <dbReference type="ARBA" id="ARBA00035120"/>
    </source>
</evidence>
<organism evidence="11 12">
    <name type="scientific">Prauserella marina</name>
    <dbReference type="NCBI Taxonomy" id="530584"/>
    <lineage>
        <taxon>Bacteria</taxon>
        <taxon>Bacillati</taxon>
        <taxon>Actinomycetota</taxon>
        <taxon>Actinomycetes</taxon>
        <taxon>Pseudonocardiales</taxon>
        <taxon>Pseudonocardiaceae</taxon>
        <taxon>Prauserella</taxon>
    </lineage>
</organism>
<evidence type="ECO:0000256" key="9">
    <source>
        <dbReference type="ARBA" id="ARBA00049940"/>
    </source>
</evidence>
<keyword evidence="3 10" id="KW-0812">Transmembrane</keyword>
<evidence type="ECO:0000256" key="10">
    <source>
        <dbReference type="HAMAP-Rule" id="MF_00454"/>
    </source>
</evidence>
<comment type="subcellular location">
    <subcellularLocation>
        <location evidence="1 10">Cell membrane</location>
        <topology evidence="1 10">Multi-pass membrane protein</topology>
    </subcellularLocation>
</comment>
<feature type="transmembrane region" description="Helical" evidence="10">
    <location>
        <begin position="108"/>
        <end position="129"/>
    </location>
</feature>
<dbReference type="PANTHER" id="PTHR28259">
    <property type="entry name" value="FLUORIDE EXPORT PROTEIN 1-RELATED"/>
    <property type="match status" value="1"/>
</dbReference>
<keyword evidence="4 10" id="KW-1133">Transmembrane helix</keyword>
<feature type="transmembrane region" description="Helical" evidence="10">
    <location>
        <begin position="41"/>
        <end position="64"/>
    </location>
</feature>
<feature type="transmembrane region" description="Helical" evidence="10">
    <location>
        <begin position="76"/>
        <end position="96"/>
    </location>
</feature>
<feature type="binding site" evidence="10">
    <location>
        <position position="83"/>
    </location>
    <ligand>
        <name>Na(+)</name>
        <dbReference type="ChEBI" id="CHEBI:29101"/>
        <note>structural</note>
    </ligand>
</feature>
<dbReference type="OrthoDB" id="4408652at2"/>
<evidence type="ECO:0000256" key="2">
    <source>
        <dbReference type="ARBA" id="ARBA00022475"/>
    </source>
</evidence>
<evidence type="ECO:0000256" key="5">
    <source>
        <dbReference type="ARBA" id="ARBA00023136"/>
    </source>
</evidence>
<dbReference type="GO" id="GO:0062054">
    <property type="term" value="F:fluoride channel activity"/>
    <property type="evidence" value="ECO:0007669"/>
    <property type="project" value="UniProtKB-UniRule"/>
</dbReference>
<accession>A0A222VNT3</accession>
<evidence type="ECO:0000256" key="4">
    <source>
        <dbReference type="ARBA" id="ARBA00022989"/>
    </source>
</evidence>
<reference evidence="11 12" key="1">
    <citation type="submission" date="2016-10" db="EMBL/GenBank/DDBJ databases">
        <authorList>
            <person name="de Groot N.N."/>
        </authorList>
    </citation>
    <scope>NUCLEOTIDE SEQUENCE [LARGE SCALE GENOMIC DNA]</scope>
    <source>
        <strain evidence="11 12">CGMCC 4.5506</strain>
    </source>
</reference>
<dbReference type="InterPro" id="IPR003691">
    <property type="entry name" value="FluC"/>
</dbReference>
<comment type="function">
    <text evidence="9 10">Fluoride-specific ion channel. Important for reducing fluoride concentration in the cell, thus reducing its toxicity.</text>
</comment>
<dbReference type="AlphaFoldDB" id="A0A222VNT3"/>
<comment type="activity regulation">
    <text evidence="10">Na(+) is not transported, but it plays an essential structural role and its presence is essential for fluoride channel function.</text>
</comment>
<feature type="binding site" evidence="10">
    <location>
        <position position="86"/>
    </location>
    <ligand>
        <name>Na(+)</name>
        <dbReference type="ChEBI" id="CHEBI:29101"/>
        <note>structural</note>
    </ligand>
</feature>
<sequence length="153" mass="15868">MEDMTRGAHWDVLLVVAVGGGLGSLARYGLAEAIPHPEGGFAVATLLTNITGCLLIGALMVVITDSARPHRLLRPFLGIGVLGGFTTFSTCVVDAIESVMAGNAGIAIAYALASVAASLVAVVASMLLTRRVLHGFGRRSMVRRETENQHGGV</sequence>
<evidence type="ECO:0000256" key="8">
    <source>
        <dbReference type="ARBA" id="ARBA00035585"/>
    </source>
</evidence>
<dbReference type="PANTHER" id="PTHR28259:SF1">
    <property type="entry name" value="FLUORIDE EXPORT PROTEIN 1-RELATED"/>
    <property type="match status" value="1"/>
</dbReference>
<keyword evidence="5 10" id="KW-0472">Membrane</keyword>
<dbReference type="Proteomes" id="UP000199494">
    <property type="component" value="Unassembled WGS sequence"/>
</dbReference>
<proteinExistence type="inferred from homology"/>
<keyword evidence="2 10" id="KW-1003">Cell membrane</keyword>